<dbReference type="UniPathway" id="UPA00148"/>
<dbReference type="GO" id="GO:0009236">
    <property type="term" value="P:cobalamin biosynthetic process"/>
    <property type="evidence" value="ECO:0007669"/>
    <property type="project" value="UniProtKB-UniRule"/>
</dbReference>
<dbReference type="AlphaFoldDB" id="A0A1R0F7J2"/>
<reference evidence="9 10" key="1">
    <citation type="submission" date="2016-12" db="EMBL/GenBank/DDBJ databases">
        <title>Comparative genomics of Bartonella apis.</title>
        <authorList>
            <person name="Engel P."/>
        </authorList>
    </citation>
    <scope>NUCLEOTIDE SEQUENCE [LARGE SCALE GENOMIC DNA]</scope>
    <source>
        <strain evidence="9 10">PEB0149</strain>
    </source>
</reference>
<dbReference type="Gene3D" id="3.30.950.10">
    <property type="entry name" value="Methyltransferase, Cobalt-precorrin-4 Transmethylase, Domain 2"/>
    <property type="match status" value="1"/>
</dbReference>
<comment type="pathway">
    <text evidence="1">Cofactor biosynthesis; adenosylcobalamin biosynthesis.</text>
</comment>
<dbReference type="Proteomes" id="UP000187344">
    <property type="component" value="Unassembled WGS sequence"/>
</dbReference>
<evidence type="ECO:0000256" key="6">
    <source>
        <dbReference type="ARBA" id="ARBA00022691"/>
    </source>
</evidence>
<keyword evidence="3" id="KW-0169">Cobalamin biosynthesis</keyword>
<dbReference type="InterPro" id="IPR012382">
    <property type="entry name" value="CobI/CbiL"/>
</dbReference>
<dbReference type="PIRSF" id="PIRSF036427">
    <property type="entry name" value="Precrrn-2_mtase"/>
    <property type="match status" value="1"/>
</dbReference>
<dbReference type="PANTHER" id="PTHR43467:SF2">
    <property type="entry name" value="COBALT-PRECORRIN-2 C(20)-METHYLTRANSFERASE"/>
    <property type="match status" value="1"/>
</dbReference>
<gene>
    <name evidence="9" type="ORF">PEB0149_003470</name>
</gene>
<dbReference type="Pfam" id="PF00590">
    <property type="entry name" value="TP_methylase"/>
    <property type="match status" value="1"/>
</dbReference>
<dbReference type="InterPro" id="IPR006364">
    <property type="entry name" value="CobI/CbiL/CobIJ_dom"/>
</dbReference>
<dbReference type="EC" id="2.1.1.130" evidence="9"/>
<dbReference type="PANTHER" id="PTHR43467">
    <property type="entry name" value="COBALT-PRECORRIN-2 C(20)-METHYLTRANSFERASE"/>
    <property type="match status" value="1"/>
</dbReference>
<evidence type="ECO:0000256" key="2">
    <source>
        <dbReference type="ARBA" id="ARBA00005879"/>
    </source>
</evidence>
<comment type="caution">
    <text evidence="9">The sequence shown here is derived from an EMBL/GenBank/DDBJ whole genome shotgun (WGS) entry which is preliminary data.</text>
</comment>
<dbReference type="RefSeq" id="WP_075870760.1">
    <property type="nucleotide sequence ID" value="NZ_CALYQA010000003.1"/>
</dbReference>
<evidence type="ECO:0000256" key="5">
    <source>
        <dbReference type="ARBA" id="ARBA00022679"/>
    </source>
</evidence>
<dbReference type="NCBIfam" id="TIGR01467">
    <property type="entry name" value="cobI_cbiL"/>
    <property type="match status" value="1"/>
</dbReference>
<dbReference type="SUPFAM" id="SSF53790">
    <property type="entry name" value="Tetrapyrrole methylase"/>
    <property type="match status" value="1"/>
</dbReference>
<evidence type="ECO:0000313" key="9">
    <source>
        <dbReference type="EMBL" id="OLY42931.1"/>
    </source>
</evidence>
<dbReference type="GO" id="GO:0032259">
    <property type="term" value="P:methylation"/>
    <property type="evidence" value="ECO:0007669"/>
    <property type="project" value="UniProtKB-KW"/>
</dbReference>
<protein>
    <submittedName>
        <fullName evidence="9">Precorrin-2/cobalt-factor-2 C20-methyltransferase</fullName>
        <ecNumber evidence="9">2.1.1.130</ecNumber>
    </submittedName>
</protein>
<keyword evidence="4 9" id="KW-0489">Methyltransferase</keyword>
<evidence type="ECO:0000256" key="1">
    <source>
        <dbReference type="ARBA" id="ARBA00004953"/>
    </source>
</evidence>
<proteinExistence type="inferred from homology"/>
<dbReference type="NCBIfam" id="NF004647">
    <property type="entry name" value="PRK05990.1"/>
    <property type="match status" value="1"/>
</dbReference>
<keyword evidence="5 9" id="KW-0808">Transferase</keyword>
<evidence type="ECO:0000256" key="4">
    <source>
        <dbReference type="ARBA" id="ARBA00022603"/>
    </source>
</evidence>
<dbReference type="Gene3D" id="3.40.1010.10">
    <property type="entry name" value="Cobalt-precorrin-4 Transmethylase, Domain 1"/>
    <property type="match status" value="1"/>
</dbReference>
<dbReference type="CDD" id="cd11645">
    <property type="entry name" value="Precorrin_2_C20_MT"/>
    <property type="match status" value="1"/>
</dbReference>
<dbReference type="EMBL" id="LXYT01000003">
    <property type="protein sequence ID" value="OLY42931.1"/>
    <property type="molecule type" value="Genomic_DNA"/>
</dbReference>
<evidence type="ECO:0000259" key="8">
    <source>
        <dbReference type="Pfam" id="PF00590"/>
    </source>
</evidence>
<dbReference type="InterPro" id="IPR014776">
    <property type="entry name" value="4pyrrole_Mease_sub2"/>
</dbReference>
<accession>A0A1R0F7J2</accession>
<dbReference type="InterPro" id="IPR035996">
    <property type="entry name" value="4pyrrol_Methylase_sf"/>
</dbReference>
<keyword evidence="10" id="KW-1185">Reference proteome</keyword>
<dbReference type="InterPro" id="IPR000878">
    <property type="entry name" value="4pyrrol_Mease"/>
</dbReference>
<name>A0A1R0F7J2_9HYPH</name>
<feature type="domain" description="Tetrapyrrole methylase" evidence="8">
    <location>
        <begin position="7"/>
        <end position="219"/>
    </location>
</feature>
<dbReference type="InterPro" id="IPR014777">
    <property type="entry name" value="4pyrrole_Mease_sub1"/>
</dbReference>
<organism evidence="9 10">
    <name type="scientific">Bartonella apis</name>
    <dbReference type="NCBI Taxonomy" id="1686310"/>
    <lineage>
        <taxon>Bacteria</taxon>
        <taxon>Pseudomonadati</taxon>
        <taxon>Pseudomonadota</taxon>
        <taxon>Alphaproteobacteria</taxon>
        <taxon>Hyphomicrobiales</taxon>
        <taxon>Bartonellaceae</taxon>
        <taxon>Bartonella</taxon>
    </lineage>
</organism>
<dbReference type="OrthoDB" id="9804789at2"/>
<evidence type="ECO:0000313" key="10">
    <source>
        <dbReference type="Proteomes" id="UP000187344"/>
    </source>
</evidence>
<evidence type="ECO:0000256" key="7">
    <source>
        <dbReference type="PIRNR" id="PIRNR036427"/>
    </source>
</evidence>
<sequence length="246" mass="27552">MNRKKAKLTGVGVGPGDPELVTVKGVKAIKSADVIVYHETETHNSNALKIARQWISETARLEPLTYPVTMQSDSRSEEYRERLKEFYNNSEQLIDSFLKNGKHVVVLAEGDPLFYSSFMYIYDRLGKLYDTEIIPGISSIFGAASTLQVPLCYRNQSFTVLSGVLEKPELVERLKNGDAFAILKVGRNLDKIRDALEITGLLGRALYIERATMEEQKILPIDEVVSDQSPYFSLILIPGEPHGKKG</sequence>
<keyword evidence="6" id="KW-0949">S-adenosyl-L-methionine</keyword>
<evidence type="ECO:0000256" key="3">
    <source>
        <dbReference type="ARBA" id="ARBA00022573"/>
    </source>
</evidence>
<dbReference type="GO" id="GO:0030788">
    <property type="term" value="F:precorrin-2 C20-methyltransferase activity"/>
    <property type="evidence" value="ECO:0007669"/>
    <property type="project" value="UniProtKB-EC"/>
</dbReference>
<comment type="similarity">
    <text evidence="2 7">Belongs to the precorrin methyltransferase family.</text>
</comment>